<keyword evidence="4 5" id="KW-0472">Membrane</keyword>
<dbReference type="Proteomes" id="UP000058599">
    <property type="component" value="Chromosome"/>
</dbReference>
<evidence type="ECO:0000256" key="2">
    <source>
        <dbReference type="ARBA" id="ARBA00022692"/>
    </source>
</evidence>
<evidence type="ECO:0000259" key="6">
    <source>
        <dbReference type="Pfam" id="PF04138"/>
    </source>
</evidence>
<feature type="transmembrane region" description="Helical" evidence="5">
    <location>
        <begin position="21"/>
        <end position="41"/>
    </location>
</feature>
<dbReference type="InterPro" id="IPR007267">
    <property type="entry name" value="GtrA_DPMS_TM"/>
</dbReference>
<keyword evidence="8" id="KW-1185">Reference proteome</keyword>
<dbReference type="EMBL" id="CP012199">
    <property type="protein sequence ID" value="AMG72649.1"/>
    <property type="molecule type" value="Genomic_DNA"/>
</dbReference>
<dbReference type="AlphaFoldDB" id="A0AA86GHY7"/>
<evidence type="ECO:0000256" key="4">
    <source>
        <dbReference type="ARBA" id="ARBA00023136"/>
    </source>
</evidence>
<feature type="transmembrane region" description="Helical" evidence="5">
    <location>
        <begin position="47"/>
        <end position="65"/>
    </location>
</feature>
<feature type="domain" description="GtrA/DPMS transmembrane" evidence="6">
    <location>
        <begin position="20"/>
        <end position="137"/>
    </location>
</feature>
<protein>
    <submittedName>
        <fullName evidence="7">Polysaccharide biosynthesis protein GtrA</fullName>
    </submittedName>
</protein>
<reference evidence="7 8" key="1">
    <citation type="journal article" date="2016" name="BMC Genomics">
        <title>Genomic analysis of the nitrate-respiring Sphingopyxis granuli (formerly Sphingomonas macrogoltabida) strain TFA.</title>
        <authorList>
            <person name="Garcia-Romero I."/>
            <person name="Perez-Pulido A.J."/>
            <person name="Gonzalez-Flores Y.E."/>
            <person name="Reyes-Ramirez F."/>
            <person name="Santero E."/>
            <person name="Floriano B."/>
        </authorList>
    </citation>
    <scope>NUCLEOTIDE SEQUENCE [LARGE SCALE GENOMIC DNA]</scope>
    <source>
        <strain evidence="7 8">TFA</strain>
    </source>
</reference>
<feature type="transmembrane region" description="Helical" evidence="5">
    <location>
        <begin position="86"/>
        <end position="106"/>
    </location>
</feature>
<comment type="subcellular location">
    <subcellularLocation>
        <location evidence="1">Membrane</location>
        <topology evidence="1">Multi-pass membrane protein</topology>
    </subcellularLocation>
</comment>
<evidence type="ECO:0000256" key="3">
    <source>
        <dbReference type="ARBA" id="ARBA00022989"/>
    </source>
</evidence>
<keyword evidence="2 5" id="KW-0812">Transmembrane</keyword>
<feature type="transmembrane region" description="Helical" evidence="5">
    <location>
        <begin position="118"/>
        <end position="139"/>
    </location>
</feature>
<accession>A0AA86GHY7</accession>
<dbReference type="Pfam" id="PF04138">
    <property type="entry name" value="GtrA_DPMS_TM"/>
    <property type="match status" value="1"/>
</dbReference>
<name>A0AA86GHY7_9SPHN</name>
<evidence type="ECO:0000313" key="7">
    <source>
        <dbReference type="EMBL" id="AMG72649.1"/>
    </source>
</evidence>
<gene>
    <name evidence="7" type="ORF">SGRAN_0252</name>
</gene>
<keyword evidence="3 5" id="KW-1133">Transmembrane helix</keyword>
<dbReference type="GO" id="GO:0000271">
    <property type="term" value="P:polysaccharide biosynthetic process"/>
    <property type="evidence" value="ECO:0007669"/>
    <property type="project" value="InterPro"/>
</dbReference>
<dbReference type="GO" id="GO:0016020">
    <property type="term" value="C:membrane"/>
    <property type="evidence" value="ECO:0007669"/>
    <property type="project" value="UniProtKB-SubCell"/>
</dbReference>
<proteinExistence type="predicted"/>
<dbReference type="RefSeq" id="WP_067186785.1">
    <property type="nucleotide sequence ID" value="NZ_CP012199.1"/>
</dbReference>
<organism evidence="7 8">
    <name type="scientific">Sphingopyxis granuli</name>
    <dbReference type="NCBI Taxonomy" id="267128"/>
    <lineage>
        <taxon>Bacteria</taxon>
        <taxon>Pseudomonadati</taxon>
        <taxon>Pseudomonadota</taxon>
        <taxon>Alphaproteobacteria</taxon>
        <taxon>Sphingomonadales</taxon>
        <taxon>Sphingomonadaceae</taxon>
        <taxon>Sphingopyxis</taxon>
    </lineage>
</organism>
<evidence type="ECO:0000256" key="1">
    <source>
        <dbReference type="ARBA" id="ARBA00004141"/>
    </source>
</evidence>
<sequence length="140" mass="14767">MMAMPLLPVAQRLMKATFLRYIGASAIALAGDMGLFMLFVAAGWLPAAAAATSYAAGIVIHWLTSSRLVFVEGARTEGMKRVRQKGLFLGSAFVGLGLTVAIVWAGDMGGIDPMLSKLIAVGLSFVVTYILRKTLVFAAA</sequence>
<dbReference type="KEGG" id="sgi:SGRAN_0252"/>
<evidence type="ECO:0000256" key="5">
    <source>
        <dbReference type="SAM" id="Phobius"/>
    </source>
</evidence>
<evidence type="ECO:0000313" key="8">
    <source>
        <dbReference type="Proteomes" id="UP000058599"/>
    </source>
</evidence>